<sequence>MSIKILGIDPGLADTGIGIVTGQGHKVHGFAFGVVHTNSKDSLALRLEQIFDRLCELLVSEKPDVVVLEDVFSLEKYPRSGISLGQVCGVILLASRKVAATVHTVAVREAKQVLTGNGNAGKEQLEKAVRNLLGCSDPIRPYHASDALGLALIGLFRYGGTRNLHC</sequence>
<comment type="catalytic activity">
    <reaction evidence="12">
        <text>Endonucleolytic cleavage at a junction such as a reciprocal single-stranded crossover between two homologous DNA duplexes (Holliday junction).</text>
        <dbReference type="EC" id="3.1.21.10"/>
    </reaction>
</comment>
<comment type="function">
    <text evidence="12">The RuvA-RuvB-RuvC complex processes Holliday junction (HJ) DNA during genetic recombination and DNA repair. Endonuclease that resolves HJ intermediates. Cleaves cruciform DNA by making single-stranded nicks across the HJ at symmetrical positions within the homologous arms, yielding a 5'-phosphate and a 3'-hydroxyl group; requires a central core of homology in the junction. The consensus cleavage sequence is 5'-(A/T)TT(C/G)-3'. Cleavage occurs on the 3'-side of the TT dinucleotide at the point of strand exchange. HJ branch migration catalyzed by RuvA-RuvB allows RuvC to scan DNA until it finds its consensus sequence, where it cleaves and resolves the cruciform DNA.</text>
</comment>
<evidence type="ECO:0000256" key="3">
    <source>
        <dbReference type="ARBA" id="ARBA00022722"/>
    </source>
</evidence>
<dbReference type="PANTHER" id="PTHR30194">
    <property type="entry name" value="CROSSOVER JUNCTION ENDODEOXYRIBONUCLEASE RUVC"/>
    <property type="match status" value="1"/>
</dbReference>
<keyword evidence="7 12" id="KW-0378">Hydrolase</keyword>
<keyword evidence="2 12" id="KW-0963">Cytoplasm</keyword>
<keyword evidence="14" id="KW-1185">Reference proteome</keyword>
<dbReference type="HAMAP" id="MF_00034">
    <property type="entry name" value="RuvC"/>
    <property type="match status" value="1"/>
</dbReference>
<dbReference type="InterPro" id="IPR002176">
    <property type="entry name" value="X-over_junc_endoDNase_RuvC"/>
</dbReference>
<dbReference type="Pfam" id="PF02075">
    <property type="entry name" value="RuvC"/>
    <property type="match status" value="1"/>
</dbReference>
<comment type="subunit">
    <text evidence="12">Homodimer which binds Holliday junction (HJ) DNA. The HJ becomes 2-fold symmetrical on binding to RuvC with unstacked arms; it has a different conformation from HJ DNA in complex with RuvA. In the full resolvosome a probable DNA-RuvA(4)-RuvB(12)-RuvC(2) complex forms which resolves the HJ.</text>
</comment>
<comment type="similarity">
    <text evidence="1 12">Belongs to the RuvC family.</text>
</comment>
<evidence type="ECO:0000313" key="13">
    <source>
        <dbReference type="EMBL" id="MCJ8500532.1"/>
    </source>
</evidence>
<keyword evidence="5 12" id="KW-0255">Endonuclease</keyword>
<dbReference type="GO" id="GO:0006310">
    <property type="term" value="P:DNA recombination"/>
    <property type="evidence" value="ECO:0007669"/>
    <property type="project" value="UniProtKB-UniRule"/>
</dbReference>
<feature type="active site" evidence="12">
    <location>
        <position position="69"/>
    </location>
</feature>
<proteinExistence type="inferred from homology"/>
<dbReference type="EC" id="3.1.21.10" evidence="12"/>
<dbReference type="PRINTS" id="PR00696">
    <property type="entry name" value="RSOLVASERUVC"/>
</dbReference>
<evidence type="ECO:0000256" key="9">
    <source>
        <dbReference type="ARBA" id="ARBA00023125"/>
    </source>
</evidence>
<dbReference type="EMBL" id="JALJRB010000007">
    <property type="protein sequence ID" value="MCJ8500532.1"/>
    <property type="molecule type" value="Genomic_DNA"/>
</dbReference>
<evidence type="ECO:0000256" key="4">
    <source>
        <dbReference type="ARBA" id="ARBA00022723"/>
    </source>
</evidence>
<dbReference type="GO" id="GO:0003677">
    <property type="term" value="F:DNA binding"/>
    <property type="evidence" value="ECO:0007669"/>
    <property type="project" value="UniProtKB-KW"/>
</dbReference>
<dbReference type="Gene3D" id="3.30.420.10">
    <property type="entry name" value="Ribonuclease H-like superfamily/Ribonuclease H"/>
    <property type="match status" value="1"/>
</dbReference>
<dbReference type="GO" id="GO:0005737">
    <property type="term" value="C:cytoplasm"/>
    <property type="evidence" value="ECO:0007669"/>
    <property type="project" value="UniProtKB-SubCell"/>
</dbReference>
<feature type="binding site" evidence="12">
    <location>
        <position position="69"/>
    </location>
    <ligand>
        <name>Mg(2+)</name>
        <dbReference type="ChEBI" id="CHEBI:18420"/>
        <label>2</label>
    </ligand>
</feature>
<evidence type="ECO:0000256" key="10">
    <source>
        <dbReference type="ARBA" id="ARBA00023172"/>
    </source>
</evidence>
<evidence type="ECO:0000256" key="1">
    <source>
        <dbReference type="ARBA" id="ARBA00009518"/>
    </source>
</evidence>
<keyword evidence="8 12" id="KW-0460">Magnesium</keyword>
<name>A0AA41UJH6_9BACT</name>
<evidence type="ECO:0000256" key="8">
    <source>
        <dbReference type="ARBA" id="ARBA00022842"/>
    </source>
</evidence>
<dbReference type="Proteomes" id="UP001165427">
    <property type="component" value="Unassembled WGS sequence"/>
</dbReference>
<accession>A0AA41UJH6</accession>
<reference evidence="13" key="1">
    <citation type="submission" date="2022-04" db="EMBL/GenBank/DDBJ databases">
        <title>Desulfatitalea alkaliphila sp. nov., a novel anaerobic sulfate-reducing bacterium isolated from terrestrial mud volcano, Taman Peninsula, Russia.</title>
        <authorList>
            <person name="Khomyakova M.A."/>
            <person name="Merkel A.Y."/>
            <person name="Slobodkin A.I."/>
        </authorList>
    </citation>
    <scope>NUCLEOTIDE SEQUENCE</scope>
    <source>
        <strain evidence="13">M08but</strain>
    </source>
</reference>
<dbReference type="GO" id="GO:0048476">
    <property type="term" value="C:Holliday junction resolvase complex"/>
    <property type="evidence" value="ECO:0007669"/>
    <property type="project" value="UniProtKB-UniRule"/>
</dbReference>
<feature type="active site" evidence="12">
    <location>
        <position position="143"/>
    </location>
</feature>
<gene>
    <name evidence="12" type="primary">ruvC</name>
    <name evidence="13" type="ORF">MRX98_08105</name>
</gene>
<keyword evidence="9 12" id="KW-0238">DNA-binding</keyword>
<dbReference type="GO" id="GO:0006281">
    <property type="term" value="P:DNA repair"/>
    <property type="evidence" value="ECO:0007669"/>
    <property type="project" value="UniProtKB-UniRule"/>
</dbReference>
<comment type="cofactor">
    <cofactor evidence="12">
        <name>Mg(2+)</name>
        <dbReference type="ChEBI" id="CHEBI:18420"/>
    </cofactor>
    <text evidence="12">Binds 2 Mg(2+) ion per subunit.</text>
</comment>
<dbReference type="SUPFAM" id="SSF53098">
    <property type="entry name" value="Ribonuclease H-like"/>
    <property type="match status" value="1"/>
</dbReference>
<evidence type="ECO:0000256" key="11">
    <source>
        <dbReference type="ARBA" id="ARBA00023204"/>
    </source>
</evidence>
<feature type="active site" evidence="12">
    <location>
        <position position="9"/>
    </location>
</feature>
<dbReference type="RefSeq" id="WP_246905200.1">
    <property type="nucleotide sequence ID" value="NZ_JALJRB010000007.1"/>
</dbReference>
<dbReference type="GO" id="GO:0000287">
    <property type="term" value="F:magnesium ion binding"/>
    <property type="evidence" value="ECO:0007669"/>
    <property type="project" value="UniProtKB-UniRule"/>
</dbReference>
<keyword evidence="4 12" id="KW-0479">Metal-binding</keyword>
<dbReference type="AlphaFoldDB" id="A0AA41UJH6"/>
<keyword evidence="3 12" id="KW-0540">Nuclease</keyword>
<evidence type="ECO:0000313" key="14">
    <source>
        <dbReference type="Proteomes" id="UP001165427"/>
    </source>
</evidence>
<keyword evidence="11 12" id="KW-0234">DNA repair</keyword>
<keyword evidence="10 12" id="KW-0233">DNA recombination</keyword>
<comment type="subcellular location">
    <subcellularLocation>
        <location evidence="12">Cytoplasm</location>
    </subcellularLocation>
</comment>
<protein>
    <recommendedName>
        <fullName evidence="12">Crossover junction endodeoxyribonuclease RuvC</fullName>
        <ecNumber evidence="12">3.1.21.10</ecNumber>
    </recommendedName>
    <alternativeName>
        <fullName evidence="12">Holliday junction nuclease RuvC</fullName>
    </alternativeName>
    <alternativeName>
        <fullName evidence="12">Holliday junction resolvase RuvC</fullName>
    </alternativeName>
</protein>
<evidence type="ECO:0000256" key="2">
    <source>
        <dbReference type="ARBA" id="ARBA00022490"/>
    </source>
</evidence>
<organism evidence="13 14">
    <name type="scientific">Desulfatitalea alkaliphila</name>
    <dbReference type="NCBI Taxonomy" id="2929485"/>
    <lineage>
        <taxon>Bacteria</taxon>
        <taxon>Pseudomonadati</taxon>
        <taxon>Thermodesulfobacteriota</taxon>
        <taxon>Desulfobacteria</taxon>
        <taxon>Desulfobacterales</taxon>
        <taxon>Desulfosarcinaceae</taxon>
        <taxon>Desulfatitalea</taxon>
    </lineage>
</organism>
<evidence type="ECO:0000256" key="6">
    <source>
        <dbReference type="ARBA" id="ARBA00022763"/>
    </source>
</evidence>
<dbReference type="GO" id="GO:0008821">
    <property type="term" value="F:crossover junction DNA endonuclease activity"/>
    <property type="evidence" value="ECO:0007669"/>
    <property type="project" value="UniProtKB-UniRule"/>
</dbReference>
<evidence type="ECO:0000256" key="12">
    <source>
        <dbReference type="HAMAP-Rule" id="MF_00034"/>
    </source>
</evidence>
<comment type="caution">
    <text evidence="13">The sequence shown here is derived from an EMBL/GenBank/DDBJ whole genome shotgun (WGS) entry which is preliminary data.</text>
</comment>
<evidence type="ECO:0000256" key="7">
    <source>
        <dbReference type="ARBA" id="ARBA00022801"/>
    </source>
</evidence>
<dbReference type="InterPro" id="IPR036397">
    <property type="entry name" value="RNaseH_sf"/>
</dbReference>
<dbReference type="CDD" id="cd16962">
    <property type="entry name" value="RuvC"/>
    <property type="match status" value="1"/>
</dbReference>
<feature type="binding site" evidence="12">
    <location>
        <position position="143"/>
    </location>
    <ligand>
        <name>Mg(2+)</name>
        <dbReference type="ChEBI" id="CHEBI:18420"/>
        <label>1</label>
    </ligand>
</feature>
<keyword evidence="6 12" id="KW-0227">DNA damage</keyword>
<evidence type="ECO:0000256" key="5">
    <source>
        <dbReference type="ARBA" id="ARBA00022759"/>
    </source>
</evidence>
<dbReference type="InterPro" id="IPR012337">
    <property type="entry name" value="RNaseH-like_sf"/>
</dbReference>
<feature type="binding site" evidence="12">
    <location>
        <position position="9"/>
    </location>
    <ligand>
        <name>Mg(2+)</name>
        <dbReference type="ChEBI" id="CHEBI:18420"/>
        <label>1</label>
    </ligand>
</feature>
<dbReference type="PANTHER" id="PTHR30194:SF3">
    <property type="entry name" value="CROSSOVER JUNCTION ENDODEOXYRIBONUCLEASE RUVC"/>
    <property type="match status" value="1"/>
</dbReference>